<dbReference type="HOGENOM" id="CLU_1691526_0_0_2"/>
<feature type="transmembrane region" description="Helical" evidence="1">
    <location>
        <begin position="135"/>
        <end position="153"/>
    </location>
</feature>
<dbReference type="KEGG" id="iho:Igni_0699"/>
<organism evidence="2 3">
    <name type="scientific">Ignicoccus hospitalis (strain KIN4/I / DSM 18386 / JCM 14125)</name>
    <dbReference type="NCBI Taxonomy" id="453591"/>
    <lineage>
        <taxon>Archaea</taxon>
        <taxon>Thermoproteota</taxon>
        <taxon>Thermoprotei</taxon>
        <taxon>Desulfurococcales</taxon>
        <taxon>Desulfurococcaceae</taxon>
        <taxon>Ignicoccus</taxon>
    </lineage>
</organism>
<reference evidence="2 3" key="1">
    <citation type="journal article" date="2008" name="Genome Biol.">
        <title>A genomic analysis of the archaeal system Ignicoccus hospitalis-Nanoarchaeum equitans.</title>
        <authorList>
            <person name="Podar M."/>
            <person name="Anderson I."/>
            <person name="Makarova K.S."/>
            <person name="Elkins J.G."/>
            <person name="Ivanova N."/>
            <person name="Wall M.A."/>
            <person name="Lykidis A."/>
            <person name="Mavromatis K."/>
            <person name="Sun H."/>
            <person name="Hudson M.E."/>
            <person name="Chen W."/>
            <person name="Deciu C."/>
            <person name="Hutchison D."/>
            <person name="Eads J.R."/>
            <person name="Anderson A."/>
            <person name="Fernandes F."/>
            <person name="Szeto E."/>
            <person name="Lapidus A."/>
            <person name="Kyrpides N.C."/>
            <person name="Saier M.H.Jr."/>
            <person name="Richardson P.M."/>
            <person name="Rachel R."/>
            <person name="Huber H."/>
            <person name="Eisen J.A."/>
            <person name="Koonin E.V."/>
            <person name="Keller M."/>
            <person name="Stetter K.O."/>
        </authorList>
    </citation>
    <scope>NUCLEOTIDE SEQUENCE [LARGE SCALE GENOMIC DNA]</scope>
    <source>
        <strain evidence="3">KIN4/I / DSM 18386 / JCM 14125</strain>
    </source>
</reference>
<gene>
    <name evidence="2" type="ordered locus">Igni_0699</name>
</gene>
<name>A8AAC9_IGNH4</name>
<keyword evidence="1" id="KW-1133">Transmembrane helix</keyword>
<evidence type="ECO:0000256" key="1">
    <source>
        <dbReference type="SAM" id="Phobius"/>
    </source>
</evidence>
<protein>
    <submittedName>
        <fullName evidence="2">Uncharacterized protein</fullName>
    </submittedName>
</protein>
<dbReference type="Proteomes" id="UP000000262">
    <property type="component" value="Chromosome"/>
</dbReference>
<dbReference type="GeneID" id="5562879"/>
<evidence type="ECO:0000313" key="2">
    <source>
        <dbReference type="EMBL" id="ABU81881.1"/>
    </source>
</evidence>
<keyword evidence="3" id="KW-1185">Reference proteome</keyword>
<keyword evidence="1" id="KW-0812">Transmembrane</keyword>
<dbReference type="STRING" id="453591.Igni_0699"/>
<feature type="transmembrane region" description="Helical" evidence="1">
    <location>
        <begin position="105"/>
        <end position="123"/>
    </location>
</feature>
<proteinExistence type="predicted"/>
<feature type="transmembrane region" description="Helical" evidence="1">
    <location>
        <begin position="64"/>
        <end position="85"/>
    </location>
</feature>
<evidence type="ECO:0000313" key="3">
    <source>
        <dbReference type="Proteomes" id="UP000000262"/>
    </source>
</evidence>
<dbReference type="EMBL" id="CP000816">
    <property type="protein sequence ID" value="ABU81881.1"/>
    <property type="molecule type" value="Genomic_DNA"/>
</dbReference>
<dbReference type="RefSeq" id="WP_011998733.1">
    <property type="nucleotide sequence ID" value="NC_009776.1"/>
</dbReference>
<sequence>MMCILIPIVIGIVFHVKAPDDPTKLFLLGWITVALVSLFKCDVPSAIKREIVEIADFARRSDPLLAIARIFQHNILILILSALLGKGYYGFAVSYTALVGSSLSRGYPLNVVLGAHTLLELYAYALATTRRKPDLVKSVLYLLVAAAFEVTAIRF</sequence>
<accession>A8AAC9</accession>
<dbReference type="AlphaFoldDB" id="A8AAC9"/>
<keyword evidence="1" id="KW-0472">Membrane</keyword>